<keyword evidence="3" id="KW-1003">Cell membrane</keyword>
<dbReference type="AlphaFoldDB" id="A0A7T1T8S0"/>
<protein>
    <submittedName>
        <fullName evidence="11">MFS transporter</fullName>
    </submittedName>
</protein>
<feature type="transmembrane region" description="Helical" evidence="9">
    <location>
        <begin position="56"/>
        <end position="80"/>
    </location>
</feature>
<dbReference type="Pfam" id="PF07690">
    <property type="entry name" value="MFS_1"/>
    <property type="match status" value="1"/>
</dbReference>
<feature type="transmembrane region" description="Helical" evidence="9">
    <location>
        <begin position="251"/>
        <end position="268"/>
    </location>
</feature>
<evidence type="ECO:0000256" key="5">
    <source>
        <dbReference type="ARBA" id="ARBA00022989"/>
    </source>
</evidence>
<dbReference type="EMBL" id="CP048882">
    <property type="protein sequence ID" value="QPP08489.1"/>
    <property type="molecule type" value="Genomic_DNA"/>
</dbReference>
<feature type="transmembrane region" description="Helical" evidence="9">
    <location>
        <begin position="180"/>
        <end position="206"/>
    </location>
</feature>
<sequence length="536" mass="56316">MTRANLAARLGTRERDPACAERGASVPEARSPAGPEPEPGPGPESESGTRSRRWKALAVCLVAGFMTLLDVSIVNVALPSVREGLHTTESELQWVLSGYALSFGLFLVPAGRLGDARGRRLVFMVGLALFTLASAACGAARTSAWLVAARLVQGLGGGLIAPQISALIQQMFSGRERARAFGMFGTVVGVSTAVGPLLGGVIIQAAGADEGWRWVFYVNLPIGILCLFLARRLLPDTPTAGARQWSRSLDPVGVALLGAGVLAILLPFVQAQQWKGDGKWLLLLLAAVLLACFVRWESRCSRRETEPLVALSLFRVRSYWTGCLLIVFQFAGFTSIFFITTLYLQSGLHYSALQAGLAITPFALGSGTTSLLGGRYVDRYGRRLVAGGLALTALGLAGTALTAHEVEGHSTGWYLMIPLLLAGLGTGFVIAPNQALTLSQVPVARGGSAAGVLQTGQRIGASVGIAGVGSLFFTRLNAGHGPPAEADWRSAYQHGLVLSVVFVLIALTAALADVWTDRQGTESHPAVDHGPPPPPG</sequence>
<feature type="transmembrane region" description="Helical" evidence="9">
    <location>
        <begin position="92"/>
        <end position="109"/>
    </location>
</feature>
<feature type="transmembrane region" description="Helical" evidence="9">
    <location>
        <begin position="384"/>
        <end position="403"/>
    </location>
</feature>
<dbReference type="GO" id="GO:0022857">
    <property type="term" value="F:transmembrane transporter activity"/>
    <property type="evidence" value="ECO:0007669"/>
    <property type="project" value="InterPro"/>
</dbReference>
<feature type="transmembrane region" description="Helical" evidence="9">
    <location>
        <begin position="496"/>
        <end position="515"/>
    </location>
</feature>
<dbReference type="GO" id="GO:0046677">
    <property type="term" value="P:response to antibiotic"/>
    <property type="evidence" value="ECO:0007669"/>
    <property type="project" value="UniProtKB-KW"/>
</dbReference>
<dbReference type="InterPro" id="IPR020846">
    <property type="entry name" value="MFS_dom"/>
</dbReference>
<dbReference type="PROSITE" id="PS00216">
    <property type="entry name" value="SUGAR_TRANSPORT_1"/>
    <property type="match status" value="1"/>
</dbReference>
<feature type="transmembrane region" description="Helical" evidence="9">
    <location>
        <begin position="147"/>
        <end position="168"/>
    </location>
</feature>
<dbReference type="PANTHER" id="PTHR42718">
    <property type="entry name" value="MAJOR FACILITATOR SUPERFAMILY MULTIDRUG TRANSPORTER MFSC"/>
    <property type="match status" value="1"/>
</dbReference>
<dbReference type="PANTHER" id="PTHR42718:SF39">
    <property type="entry name" value="ACTINORHODIN TRANSPORTER-RELATED"/>
    <property type="match status" value="1"/>
</dbReference>
<evidence type="ECO:0000313" key="12">
    <source>
        <dbReference type="Proteomes" id="UP000595046"/>
    </source>
</evidence>
<proteinExistence type="predicted"/>
<accession>A0A7T1T8S0</accession>
<evidence type="ECO:0000313" key="11">
    <source>
        <dbReference type="EMBL" id="QPP08489.1"/>
    </source>
</evidence>
<dbReference type="InterPro" id="IPR036259">
    <property type="entry name" value="MFS_trans_sf"/>
</dbReference>
<evidence type="ECO:0000256" key="1">
    <source>
        <dbReference type="ARBA" id="ARBA00004651"/>
    </source>
</evidence>
<evidence type="ECO:0000256" key="7">
    <source>
        <dbReference type="ARBA" id="ARBA00023251"/>
    </source>
</evidence>
<dbReference type="InterPro" id="IPR005829">
    <property type="entry name" value="Sugar_transporter_CS"/>
</dbReference>
<keyword evidence="7" id="KW-0046">Antibiotic resistance</keyword>
<dbReference type="Gene3D" id="1.20.1250.20">
    <property type="entry name" value="MFS general substrate transporter like domains"/>
    <property type="match status" value="1"/>
</dbReference>
<keyword evidence="2" id="KW-0813">Transport</keyword>
<feature type="transmembrane region" description="Helical" evidence="9">
    <location>
        <begin position="212"/>
        <end position="230"/>
    </location>
</feature>
<dbReference type="PROSITE" id="PS00217">
    <property type="entry name" value="SUGAR_TRANSPORT_2"/>
    <property type="match status" value="1"/>
</dbReference>
<feature type="domain" description="Major facilitator superfamily (MFS) profile" evidence="10">
    <location>
        <begin position="56"/>
        <end position="524"/>
    </location>
</feature>
<evidence type="ECO:0000256" key="9">
    <source>
        <dbReference type="SAM" id="Phobius"/>
    </source>
</evidence>
<feature type="transmembrane region" description="Helical" evidence="9">
    <location>
        <begin position="280"/>
        <end position="298"/>
    </location>
</feature>
<feature type="region of interest" description="Disordered" evidence="8">
    <location>
        <begin position="1"/>
        <end position="50"/>
    </location>
</feature>
<evidence type="ECO:0000256" key="8">
    <source>
        <dbReference type="SAM" id="MobiDB-lite"/>
    </source>
</evidence>
<keyword evidence="5 9" id="KW-1133">Transmembrane helix</keyword>
<comment type="subcellular location">
    <subcellularLocation>
        <location evidence="1">Cell membrane</location>
        <topology evidence="1">Multi-pass membrane protein</topology>
    </subcellularLocation>
</comment>
<feature type="transmembrane region" description="Helical" evidence="9">
    <location>
        <begin position="415"/>
        <end position="438"/>
    </location>
</feature>
<dbReference type="InterPro" id="IPR011701">
    <property type="entry name" value="MFS"/>
</dbReference>
<dbReference type="Proteomes" id="UP000595046">
    <property type="component" value="Chromosome"/>
</dbReference>
<evidence type="ECO:0000256" key="3">
    <source>
        <dbReference type="ARBA" id="ARBA00022475"/>
    </source>
</evidence>
<evidence type="ECO:0000256" key="6">
    <source>
        <dbReference type="ARBA" id="ARBA00023136"/>
    </source>
</evidence>
<dbReference type="PROSITE" id="PS50850">
    <property type="entry name" value="MFS"/>
    <property type="match status" value="1"/>
</dbReference>
<dbReference type="Gene3D" id="1.20.1720.10">
    <property type="entry name" value="Multidrug resistance protein D"/>
    <property type="match status" value="1"/>
</dbReference>
<keyword evidence="12" id="KW-1185">Reference proteome</keyword>
<feature type="transmembrane region" description="Helical" evidence="9">
    <location>
        <begin position="350"/>
        <end position="372"/>
    </location>
</feature>
<dbReference type="KEGG" id="sbat:G4Z16_21150"/>
<keyword evidence="4 9" id="KW-0812">Transmembrane</keyword>
<organism evidence="11 12">
    <name type="scientific">Streptomyces bathyalis</name>
    <dbReference type="NCBI Taxonomy" id="2710756"/>
    <lineage>
        <taxon>Bacteria</taxon>
        <taxon>Bacillati</taxon>
        <taxon>Actinomycetota</taxon>
        <taxon>Actinomycetes</taxon>
        <taxon>Kitasatosporales</taxon>
        <taxon>Streptomycetaceae</taxon>
        <taxon>Streptomyces</taxon>
    </lineage>
</organism>
<dbReference type="NCBIfam" id="TIGR00711">
    <property type="entry name" value="efflux_EmrB"/>
    <property type="match status" value="1"/>
</dbReference>
<evidence type="ECO:0000259" key="10">
    <source>
        <dbReference type="PROSITE" id="PS50850"/>
    </source>
</evidence>
<name>A0A7T1T8S0_9ACTN</name>
<feature type="transmembrane region" description="Helical" evidence="9">
    <location>
        <begin position="121"/>
        <end position="141"/>
    </location>
</feature>
<evidence type="ECO:0000256" key="2">
    <source>
        <dbReference type="ARBA" id="ARBA00022448"/>
    </source>
</evidence>
<keyword evidence="6 9" id="KW-0472">Membrane</keyword>
<dbReference type="InterPro" id="IPR004638">
    <property type="entry name" value="EmrB-like"/>
</dbReference>
<dbReference type="CDD" id="cd17321">
    <property type="entry name" value="MFS_MMR_MDR_like"/>
    <property type="match status" value="1"/>
</dbReference>
<feature type="transmembrane region" description="Helical" evidence="9">
    <location>
        <begin position="319"/>
        <end position="344"/>
    </location>
</feature>
<evidence type="ECO:0000256" key="4">
    <source>
        <dbReference type="ARBA" id="ARBA00022692"/>
    </source>
</evidence>
<reference evidence="12" key="1">
    <citation type="submission" date="2020-02" db="EMBL/GenBank/DDBJ databases">
        <title>Streptomyces sp. ASO4wet.</title>
        <authorList>
            <person name="Risdian C."/>
            <person name="Landwehr W."/>
            <person name="Schupp P."/>
            <person name="Wink J."/>
        </authorList>
    </citation>
    <scope>NUCLEOTIDE SEQUENCE [LARGE SCALE GENOMIC DNA]</scope>
    <source>
        <strain evidence="12">ASO4wet</strain>
    </source>
</reference>
<dbReference type="GO" id="GO:0005886">
    <property type="term" value="C:plasma membrane"/>
    <property type="evidence" value="ECO:0007669"/>
    <property type="project" value="UniProtKB-SubCell"/>
</dbReference>
<gene>
    <name evidence="11" type="ORF">G4Z16_21150</name>
</gene>
<dbReference type="SUPFAM" id="SSF103473">
    <property type="entry name" value="MFS general substrate transporter"/>
    <property type="match status" value="1"/>
</dbReference>
<dbReference type="PRINTS" id="PR01036">
    <property type="entry name" value="TCRTETB"/>
</dbReference>